<accession>A0A2P2JFF3</accession>
<evidence type="ECO:0000313" key="1">
    <source>
        <dbReference type="EMBL" id="MBW92206.1"/>
    </source>
</evidence>
<reference evidence="1" key="1">
    <citation type="submission" date="2018-02" db="EMBL/GenBank/DDBJ databases">
        <title>Rhizophora mucronata_Transcriptome.</title>
        <authorList>
            <person name="Meera S.P."/>
            <person name="Sreeshan A."/>
            <person name="Augustine A."/>
        </authorList>
    </citation>
    <scope>NUCLEOTIDE SEQUENCE</scope>
    <source>
        <tissue evidence="1">Leaf</tissue>
    </source>
</reference>
<name>A0A2P2JFF3_RHIMU</name>
<proteinExistence type="predicted"/>
<sequence length="58" mass="6682">MYYNIICVTFLIIIDFEVKFSISHLNLGFFILFSARKAICCCASSVCAIRKERKKLLS</sequence>
<organism evidence="1">
    <name type="scientific">Rhizophora mucronata</name>
    <name type="common">Asiatic mangrove</name>
    <dbReference type="NCBI Taxonomy" id="61149"/>
    <lineage>
        <taxon>Eukaryota</taxon>
        <taxon>Viridiplantae</taxon>
        <taxon>Streptophyta</taxon>
        <taxon>Embryophyta</taxon>
        <taxon>Tracheophyta</taxon>
        <taxon>Spermatophyta</taxon>
        <taxon>Magnoliopsida</taxon>
        <taxon>eudicotyledons</taxon>
        <taxon>Gunneridae</taxon>
        <taxon>Pentapetalae</taxon>
        <taxon>rosids</taxon>
        <taxon>fabids</taxon>
        <taxon>Malpighiales</taxon>
        <taxon>Rhizophoraceae</taxon>
        <taxon>Rhizophora</taxon>
    </lineage>
</organism>
<protein>
    <submittedName>
        <fullName evidence="1">Uncharacterized protein</fullName>
    </submittedName>
</protein>
<dbReference type="AlphaFoldDB" id="A0A2P2JFF3"/>
<dbReference type="EMBL" id="GGEC01011723">
    <property type="protein sequence ID" value="MBW92206.1"/>
    <property type="molecule type" value="Transcribed_RNA"/>
</dbReference>